<sequence length="215" mass="24224">MRKFSIISLLVFMAVFALITVSYSKSWSHINSLAEYTDGSSEWVAFLNWYPLKVVDSLNGVTVKYTDFESKNLSGNIDLKNFIQLCNASLAFAILAWIGSLAMIVLSIADIIEIKLPPIGKFLGWIVFLFSLLSFLIYLGTPAAKRKDCDNNFDNCESLYFYQKKFIGTFTGYVDERVVEFKYGPSAGWNCIVIACAVSLLGSVFNLFFFNHQNV</sequence>
<name>Q54M14_DICDI</name>
<dbReference type="Proteomes" id="UP000002195">
    <property type="component" value="Unassembled WGS sequence"/>
</dbReference>
<dbReference type="PaxDb" id="44689-DDB0186891"/>
<dbReference type="OMA" id="CIVIACA"/>
<feature type="transmembrane region" description="Helical" evidence="1">
    <location>
        <begin position="187"/>
        <end position="210"/>
    </location>
</feature>
<reference evidence="3 4" key="1">
    <citation type="journal article" date="2005" name="Nature">
        <title>The genome of the social amoeba Dictyostelium discoideum.</title>
        <authorList>
            <consortium name="The Dictyostelium discoideum Sequencing Consortium"/>
            <person name="Eichinger L."/>
            <person name="Pachebat J.A."/>
            <person name="Glockner G."/>
            <person name="Rajandream M.A."/>
            <person name="Sucgang R."/>
            <person name="Berriman M."/>
            <person name="Song J."/>
            <person name="Olsen R."/>
            <person name="Szafranski K."/>
            <person name="Xu Q."/>
            <person name="Tunggal B."/>
            <person name="Kummerfeld S."/>
            <person name="Madera M."/>
            <person name="Konfortov B.A."/>
            <person name="Rivero F."/>
            <person name="Bankier A.T."/>
            <person name="Lehmann R."/>
            <person name="Hamlin N."/>
            <person name="Davies R."/>
            <person name="Gaudet P."/>
            <person name="Fey P."/>
            <person name="Pilcher K."/>
            <person name="Chen G."/>
            <person name="Saunders D."/>
            <person name="Sodergren E."/>
            <person name="Davis P."/>
            <person name="Kerhornou A."/>
            <person name="Nie X."/>
            <person name="Hall N."/>
            <person name="Anjard C."/>
            <person name="Hemphill L."/>
            <person name="Bason N."/>
            <person name="Farbrother P."/>
            <person name="Desany B."/>
            <person name="Just E."/>
            <person name="Morio T."/>
            <person name="Rost R."/>
            <person name="Churcher C."/>
            <person name="Cooper J."/>
            <person name="Haydock S."/>
            <person name="van Driessche N."/>
            <person name="Cronin A."/>
            <person name="Goodhead I."/>
            <person name="Muzny D."/>
            <person name="Mourier T."/>
            <person name="Pain A."/>
            <person name="Lu M."/>
            <person name="Harper D."/>
            <person name="Lindsay R."/>
            <person name="Hauser H."/>
            <person name="James K."/>
            <person name="Quiles M."/>
            <person name="Madan Babu M."/>
            <person name="Saito T."/>
            <person name="Buchrieser C."/>
            <person name="Wardroper A."/>
            <person name="Felder M."/>
            <person name="Thangavelu M."/>
            <person name="Johnson D."/>
            <person name="Knights A."/>
            <person name="Loulseged H."/>
            <person name="Mungall K."/>
            <person name="Oliver K."/>
            <person name="Price C."/>
            <person name="Quail M.A."/>
            <person name="Urushihara H."/>
            <person name="Hernandez J."/>
            <person name="Rabbinowitsch E."/>
            <person name="Steffen D."/>
            <person name="Sanders M."/>
            <person name="Ma J."/>
            <person name="Kohara Y."/>
            <person name="Sharp S."/>
            <person name="Simmonds M."/>
            <person name="Spiegler S."/>
            <person name="Tivey A."/>
            <person name="Sugano S."/>
            <person name="White B."/>
            <person name="Walker D."/>
            <person name="Woodward J."/>
            <person name="Winckler T."/>
            <person name="Tanaka Y."/>
            <person name="Shaulsky G."/>
            <person name="Schleicher M."/>
            <person name="Weinstock G."/>
            <person name="Rosenthal A."/>
            <person name="Cox E.C."/>
            <person name="Chisholm R.L."/>
            <person name="Gibbs R."/>
            <person name="Loomis W.F."/>
            <person name="Platzer M."/>
            <person name="Kay R.R."/>
            <person name="Williams J."/>
            <person name="Dear P.H."/>
            <person name="Noegel A.A."/>
            <person name="Barrell B."/>
            <person name="Kuspa A."/>
        </authorList>
    </citation>
    <scope>NUCLEOTIDE SEQUENCE [LARGE SCALE GENOMIC DNA]</scope>
    <source>
        <strain evidence="3 4">AX4</strain>
    </source>
</reference>
<feature type="transmembrane region" description="Helical" evidence="1">
    <location>
        <begin position="122"/>
        <end position="141"/>
    </location>
</feature>
<evidence type="ECO:0000313" key="3">
    <source>
        <dbReference type="EMBL" id="EAL64308.1"/>
    </source>
</evidence>
<keyword evidence="1" id="KW-1133">Transmembrane helix</keyword>
<dbReference type="HOGENOM" id="CLU_1285366_0_0_1"/>
<evidence type="ECO:0000256" key="2">
    <source>
        <dbReference type="SAM" id="SignalP"/>
    </source>
</evidence>
<keyword evidence="1" id="KW-0472">Membrane</keyword>
<dbReference type="InterPro" id="IPR040291">
    <property type="entry name" value="DDB_G0287341-like"/>
</dbReference>
<dbReference type="VEuPathDB" id="AmoebaDB:DDB_G0286265"/>
<dbReference type="PANTHER" id="PTHR35202:SF4">
    <property type="entry name" value="DUF4199 DOMAIN-CONTAINING PROTEIN"/>
    <property type="match status" value="1"/>
</dbReference>
<dbReference type="GeneID" id="8625531"/>
<organism evidence="3 4">
    <name type="scientific">Dictyostelium discoideum</name>
    <name type="common">Social amoeba</name>
    <dbReference type="NCBI Taxonomy" id="44689"/>
    <lineage>
        <taxon>Eukaryota</taxon>
        <taxon>Amoebozoa</taxon>
        <taxon>Evosea</taxon>
        <taxon>Eumycetozoa</taxon>
        <taxon>Dictyostelia</taxon>
        <taxon>Dictyosteliales</taxon>
        <taxon>Dictyosteliaceae</taxon>
        <taxon>Dictyostelium</taxon>
    </lineage>
</organism>
<dbReference type="PANTHER" id="PTHR35202">
    <property type="entry name" value="TRANSMEMBRANE PROTEIN-RELATED"/>
    <property type="match status" value="1"/>
</dbReference>
<comment type="caution">
    <text evidence="3">The sequence shown here is derived from an EMBL/GenBank/DDBJ whole genome shotgun (WGS) entry which is preliminary data.</text>
</comment>
<accession>Q54M14</accession>
<dbReference type="EMBL" id="AAFI02000085">
    <property type="protein sequence ID" value="EAL64308.1"/>
    <property type="molecule type" value="Genomic_DNA"/>
</dbReference>
<dbReference type="AlphaFoldDB" id="Q54M14"/>
<evidence type="ECO:0000313" key="4">
    <source>
        <dbReference type="Proteomes" id="UP000002195"/>
    </source>
</evidence>
<dbReference type="RefSeq" id="XP_637817.1">
    <property type="nucleotide sequence ID" value="XM_632725.1"/>
</dbReference>
<dbReference type="PhylomeDB" id="Q54M14"/>
<keyword evidence="4" id="KW-1185">Reference proteome</keyword>
<dbReference type="KEGG" id="ddi:DDB_G0286265"/>
<dbReference type="InParanoid" id="Q54M14"/>
<keyword evidence="1" id="KW-0812">Transmembrane</keyword>
<gene>
    <name evidence="3" type="ORF">DDB_G0286265</name>
</gene>
<feature type="signal peptide" evidence="2">
    <location>
        <begin position="1"/>
        <end position="24"/>
    </location>
</feature>
<feature type="chain" id="PRO_5004249637" evidence="2">
    <location>
        <begin position="25"/>
        <end position="215"/>
    </location>
</feature>
<protein>
    <submittedName>
        <fullName evidence="3">Uncharacterized protein</fullName>
    </submittedName>
</protein>
<feature type="transmembrane region" description="Helical" evidence="1">
    <location>
        <begin position="88"/>
        <end position="110"/>
    </location>
</feature>
<proteinExistence type="predicted"/>
<keyword evidence="2" id="KW-0732">Signal</keyword>
<dbReference type="dictyBase" id="DDB_G0286265"/>
<evidence type="ECO:0000256" key="1">
    <source>
        <dbReference type="SAM" id="Phobius"/>
    </source>
</evidence>
<dbReference type="eggNOG" id="ENOG502RIG3">
    <property type="taxonomic scope" value="Eukaryota"/>
</dbReference>